<gene>
    <name evidence="1" type="ORF">SAMN02745126_02665</name>
</gene>
<dbReference type="Pfam" id="PF10944">
    <property type="entry name" value="DUF2630"/>
    <property type="match status" value="1"/>
</dbReference>
<protein>
    <recommendedName>
        <fullName evidence="3">DUF2630 family protein</fullName>
    </recommendedName>
</protein>
<dbReference type="EMBL" id="FUWJ01000002">
    <property type="protein sequence ID" value="SJZ87619.1"/>
    <property type="molecule type" value="Genomic_DNA"/>
</dbReference>
<reference evidence="2" key="1">
    <citation type="submission" date="2017-02" db="EMBL/GenBank/DDBJ databases">
        <authorList>
            <person name="Varghese N."/>
            <person name="Submissions S."/>
        </authorList>
    </citation>
    <scope>NUCLEOTIDE SEQUENCE [LARGE SCALE GENOMIC DNA]</scope>
    <source>
        <strain evidence="2">ATCC 27094</strain>
    </source>
</reference>
<dbReference type="OrthoDB" id="7376174at2"/>
<dbReference type="AlphaFoldDB" id="A0A1T4P845"/>
<sequence>MGQHTTDTIVLHHIEGLVAEEKELYEKGEISDADKQRLGKINVELDRCWDLLRQRRALREFGRNPDDAEVRSAKTVENYQG</sequence>
<evidence type="ECO:0000313" key="2">
    <source>
        <dbReference type="Proteomes" id="UP000190092"/>
    </source>
</evidence>
<dbReference type="RefSeq" id="WP_085934322.1">
    <property type="nucleotide sequence ID" value="NZ_FUWJ01000002.1"/>
</dbReference>
<evidence type="ECO:0008006" key="3">
    <source>
        <dbReference type="Google" id="ProtNLM"/>
    </source>
</evidence>
<organism evidence="1 2">
    <name type="scientific">Enhydrobacter aerosaccus</name>
    <dbReference type="NCBI Taxonomy" id="225324"/>
    <lineage>
        <taxon>Bacteria</taxon>
        <taxon>Pseudomonadati</taxon>
        <taxon>Pseudomonadota</taxon>
        <taxon>Alphaproteobacteria</taxon>
        <taxon>Hyphomicrobiales</taxon>
        <taxon>Enhydrobacter</taxon>
    </lineage>
</organism>
<name>A0A1T4P845_9HYPH</name>
<proteinExistence type="predicted"/>
<evidence type="ECO:0000313" key="1">
    <source>
        <dbReference type="EMBL" id="SJZ87619.1"/>
    </source>
</evidence>
<dbReference type="STRING" id="225324.SAMN02745126_02665"/>
<keyword evidence="2" id="KW-1185">Reference proteome</keyword>
<dbReference type="InterPro" id="IPR020311">
    <property type="entry name" value="Uncharacterised_Rv0898c"/>
</dbReference>
<dbReference type="Proteomes" id="UP000190092">
    <property type="component" value="Unassembled WGS sequence"/>
</dbReference>
<accession>A0A1T4P845</accession>